<evidence type="ECO:0000313" key="3">
    <source>
        <dbReference type="Proteomes" id="UP000756132"/>
    </source>
</evidence>
<evidence type="ECO:0000313" key="2">
    <source>
        <dbReference type="EMBL" id="UJO14097.1"/>
    </source>
</evidence>
<organism evidence="2 3">
    <name type="scientific">Passalora fulva</name>
    <name type="common">Tomato leaf mold</name>
    <name type="synonym">Cladosporium fulvum</name>
    <dbReference type="NCBI Taxonomy" id="5499"/>
    <lineage>
        <taxon>Eukaryota</taxon>
        <taxon>Fungi</taxon>
        <taxon>Dikarya</taxon>
        <taxon>Ascomycota</taxon>
        <taxon>Pezizomycotina</taxon>
        <taxon>Dothideomycetes</taxon>
        <taxon>Dothideomycetidae</taxon>
        <taxon>Mycosphaerellales</taxon>
        <taxon>Mycosphaerellaceae</taxon>
        <taxon>Fulvia</taxon>
    </lineage>
</organism>
<dbReference type="RefSeq" id="XP_047758463.1">
    <property type="nucleotide sequence ID" value="XM_047902156.1"/>
</dbReference>
<keyword evidence="1" id="KW-0472">Membrane</keyword>
<reference evidence="2" key="2">
    <citation type="journal article" date="2022" name="Microb. Genom.">
        <title>A chromosome-scale genome assembly of the tomato pathogen Cladosporium fulvum reveals a compartmentalized genome architecture and the presence of a dispensable chromosome.</title>
        <authorList>
            <person name="Zaccaron A.Z."/>
            <person name="Chen L.H."/>
            <person name="Samaras A."/>
            <person name="Stergiopoulos I."/>
        </authorList>
    </citation>
    <scope>NUCLEOTIDE SEQUENCE</scope>
    <source>
        <strain evidence="2">Race5_Kim</strain>
    </source>
</reference>
<gene>
    <name evidence="2" type="ORF">CLAFUR5_03008</name>
</gene>
<dbReference type="KEGG" id="ffu:CLAFUR5_03008"/>
<dbReference type="EMBL" id="CP090164">
    <property type="protein sequence ID" value="UJO14097.1"/>
    <property type="molecule type" value="Genomic_DNA"/>
</dbReference>
<sequence length="388" mass="43802">MFRTIGRAIKGLLLLTLPITILPIFSAVFGGIGFSIWHNRHITENTDKFLYEIKDSLHDWGVGGGVPSFRDFQDTHNDFHLMRINSNDWTAKLGLLLPEEYTSCRATAKMPKEQWVWLAWYGFPTYNLEWDGAFNHALQCVHAHKPLNASGFFYAQCSGTAGFLCGVWSTRPPALVHFVVEDEPLDVADIDESLTYSAPSDKLVPVTARIIEFPLKDAYTGLPLNKFSGYKEQILSIISGDRFYEQFEPYDSMQQTLTHFNEYIDKLWDAKGTLLNRINKMDTWMVDYVTTPLGIEDAIGFMHGLIFELVAGLTQGLVMGPAQSIWKFVEQFSGRPKRGDWILGDVDDLSQEPANIMDDILGGFWASLEETIAKEKSSATAEYEAVIT</sequence>
<reference evidence="2" key="1">
    <citation type="submission" date="2021-12" db="EMBL/GenBank/DDBJ databases">
        <authorList>
            <person name="Zaccaron A."/>
            <person name="Stergiopoulos I."/>
        </authorList>
    </citation>
    <scope>NUCLEOTIDE SEQUENCE</scope>
    <source>
        <strain evidence="2">Race5_Kim</strain>
    </source>
</reference>
<dbReference type="OrthoDB" id="5015154at2759"/>
<accession>A0A9Q8LB14</accession>
<name>A0A9Q8LB14_PASFU</name>
<dbReference type="GeneID" id="71982886"/>
<protein>
    <submittedName>
        <fullName evidence="2">Uncharacterized protein</fullName>
    </submittedName>
</protein>
<keyword evidence="3" id="KW-1185">Reference proteome</keyword>
<keyword evidence="1" id="KW-0812">Transmembrane</keyword>
<dbReference type="Proteomes" id="UP000756132">
    <property type="component" value="Chromosome 2"/>
</dbReference>
<evidence type="ECO:0000256" key="1">
    <source>
        <dbReference type="SAM" id="Phobius"/>
    </source>
</evidence>
<dbReference type="AlphaFoldDB" id="A0A9Q8LB14"/>
<keyword evidence="1" id="KW-1133">Transmembrane helix</keyword>
<feature type="transmembrane region" description="Helical" evidence="1">
    <location>
        <begin position="12"/>
        <end position="37"/>
    </location>
</feature>
<proteinExistence type="predicted"/>